<dbReference type="EMBL" id="JAJSOF020000027">
    <property type="protein sequence ID" value="KAJ4433869.1"/>
    <property type="molecule type" value="Genomic_DNA"/>
</dbReference>
<evidence type="ECO:0000313" key="1">
    <source>
        <dbReference type="EMBL" id="KAJ4433869.1"/>
    </source>
</evidence>
<evidence type="ECO:0000313" key="2">
    <source>
        <dbReference type="Proteomes" id="UP001148838"/>
    </source>
</evidence>
<accession>A0ABQ8SI94</accession>
<organism evidence="1 2">
    <name type="scientific">Periplaneta americana</name>
    <name type="common">American cockroach</name>
    <name type="synonym">Blatta americana</name>
    <dbReference type="NCBI Taxonomy" id="6978"/>
    <lineage>
        <taxon>Eukaryota</taxon>
        <taxon>Metazoa</taxon>
        <taxon>Ecdysozoa</taxon>
        <taxon>Arthropoda</taxon>
        <taxon>Hexapoda</taxon>
        <taxon>Insecta</taxon>
        <taxon>Pterygota</taxon>
        <taxon>Neoptera</taxon>
        <taxon>Polyneoptera</taxon>
        <taxon>Dictyoptera</taxon>
        <taxon>Blattodea</taxon>
        <taxon>Blattoidea</taxon>
        <taxon>Blattidae</taxon>
        <taxon>Blattinae</taxon>
        <taxon>Periplaneta</taxon>
    </lineage>
</organism>
<evidence type="ECO:0008006" key="3">
    <source>
        <dbReference type="Google" id="ProtNLM"/>
    </source>
</evidence>
<comment type="caution">
    <text evidence="1">The sequence shown here is derived from an EMBL/GenBank/DDBJ whole genome shotgun (WGS) entry which is preliminary data.</text>
</comment>
<sequence length="272" mass="30767">MFVDIFMALVHSEDDIPLLLLIQELFFGSSLKNDAGTDHKEKKELVGSLAEKKLPTERCTGRNGERENSSGQKMVDDIKICGLYAETMALIPSDPGHLVTRNECTSAHSVLDIVPLLHICDMRVGTKRETERRDDTALLAEEMILRDMLLELNDSCEQYGMKINTNKTIVIERKIKKVNVRILNEAVELADKLQILGVYSYDTINRTGLYEAMGKFKIPHKLINLVNATMKNSQCYIKIQNDITEPLETKNGLKQRDSLACLLFNLVLEKVV</sequence>
<reference evidence="1 2" key="1">
    <citation type="journal article" date="2022" name="Allergy">
        <title>Genome assembly and annotation of Periplaneta americana reveal a comprehensive cockroach allergen profile.</title>
        <authorList>
            <person name="Wang L."/>
            <person name="Xiong Q."/>
            <person name="Saelim N."/>
            <person name="Wang L."/>
            <person name="Nong W."/>
            <person name="Wan A.T."/>
            <person name="Shi M."/>
            <person name="Liu X."/>
            <person name="Cao Q."/>
            <person name="Hui J.H.L."/>
            <person name="Sookrung N."/>
            <person name="Leung T.F."/>
            <person name="Tungtrongchitr A."/>
            <person name="Tsui S.K.W."/>
        </authorList>
    </citation>
    <scope>NUCLEOTIDE SEQUENCE [LARGE SCALE GENOMIC DNA]</scope>
    <source>
        <strain evidence="1">PWHHKU_190912</strain>
    </source>
</reference>
<keyword evidence="2" id="KW-1185">Reference proteome</keyword>
<name>A0ABQ8SI94_PERAM</name>
<gene>
    <name evidence="1" type="ORF">ANN_16182</name>
</gene>
<proteinExistence type="predicted"/>
<dbReference type="Proteomes" id="UP001148838">
    <property type="component" value="Unassembled WGS sequence"/>
</dbReference>
<protein>
    <recommendedName>
        <fullName evidence="3">Reverse transcriptase domain-containing protein</fullName>
    </recommendedName>
</protein>